<sequence length="88" mass="9783">MKKFFLFGVSFVVIFAVFQMLSGMVLTWMHTPNVSEAWSMSGSLPQETVIVGNFSLVSLGMILASAMIAYIISNRIMQFNKNKAELPS</sequence>
<gene>
    <name evidence="2" type="ORF">AHA02nite_12260</name>
</gene>
<feature type="transmembrane region" description="Helical" evidence="1">
    <location>
        <begin position="5"/>
        <end position="29"/>
    </location>
</feature>
<keyword evidence="3" id="KW-1185">Reference proteome</keyword>
<dbReference type="Proteomes" id="UP000321440">
    <property type="component" value="Unassembled WGS sequence"/>
</dbReference>
<keyword evidence="1" id="KW-1133">Transmembrane helix</keyword>
<proteinExistence type="predicted"/>
<reference evidence="2 3" key="1">
    <citation type="submission" date="2019-07" db="EMBL/GenBank/DDBJ databases">
        <title>Whole genome shotgun sequence of Alkalibacillus haloalkaliphilus NBRC 103110.</title>
        <authorList>
            <person name="Hosoyama A."/>
            <person name="Uohara A."/>
            <person name="Ohji S."/>
            <person name="Ichikawa N."/>
        </authorList>
    </citation>
    <scope>NUCLEOTIDE SEQUENCE [LARGE SCALE GENOMIC DNA]</scope>
    <source>
        <strain evidence="2 3">NBRC 103110</strain>
    </source>
</reference>
<dbReference type="EMBL" id="BJYA01000005">
    <property type="protein sequence ID" value="GEN45450.1"/>
    <property type="molecule type" value="Genomic_DNA"/>
</dbReference>
<dbReference type="OrthoDB" id="2454526at2"/>
<keyword evidence="1" id="KW-0472">Membrane</keyword>
<accession>A0A511W328</accession>
<evidence type="ECO:0000256" key="1">
    <source>
        <dbReference type="SAM" id="Phobius"/>
    </source>
</evidence>
<organism evidence="2 3">
    <name type="scientific">Alkalibacillus haloalkaliphilus</name>
    <dbReference type="NCBI Taxonomy" id="94136"/>
    <lineage>
        <taxon>Bacteria</taxon>
        <taxon>Bacillati</taxon>
        <taxon>Bacillota</taxon>
        <taxon>Bacilli</taxon>
        <taxon>Bacillales</taxon>
        <taxon>Bacillaceae</taxon>
        <taxon>Alkalibacillus</taxon>
    </lineage>
</organism>
<dbReference type="AlphaFoldDB" id="A0A511W328"/>
<keyword evidence="1" id="KW-0812">Transmembrane</keyword>
<protein>
    <submittedName>
        <fullName evidence="2">Uncharacterized protein</fullName>
    </submittedName>
</protein>
<dbReference type="RefSeq" id="WP_146815402.1">
    <property type="nucleotide sequence ID" value="NZ_BJYA01000005.1"/>
</dbReference>
<evidence type="ECO:0000313" key="2">
    <source>
        <dbReference type="EMBL" id="GEN45450.1"/>
    </source>
</evidence>
<name>A0A511W328_9BACI</name>
<feature type="transmembrane region" description="Helical" evidence="1">
    <location>
        <begin position="49"/>
        <end position="72"/>
    </location>
</feature>
<evidence type="ECO:0000313" key="3">
    <source>
        <dbReference type="Proteomes" id="UP000321440"/>
    </source>
</evidence>
<comment type="caution">
    <text evidence="2">The sequence shown here is derived from an EMBL/GenBank/DDBJ whole genome shotgun (WGS) entry which is preliminary data.</text>
</comment>